<feature type="chain" id="PRO_5011615930" evidence="1">
    <location>
        <begin position="25"/>
        <end position="144"/>
    </location>
</feature>
<dbReference type="OrthoDB" id="8546255at2"/>
<feature type="signal peptide" evidence="1">
    <location>
        <begin position="1"/>
        <end position="24"/>
    </location>
</feature>
<dbReference type="Proteomes" id="UP000198640">
    <property type="component" value="Unassembled WGS sequence"/>
</dbReference>
<evidence type="ECO:0000313" key="2">
    <source>
        <dbReference type="EMBL" id="SDY31362.1"/>
    </source>
</evidence>
<evidence type="ECO:0000256" key="1">
    <source>
        <dbReference type="SAM" id="SignalP"/>
    </source>
</evidence>
<keyword evidence="1" id="KW-0732">Signal</keyword>
<sequence length="144" mass="15535">MKTSLSFPALFGLLMFSMIPQSHAETYHGDFCWQVLINEVPAWTYQLGVYRKDGGHYALYGREDNGLGEITAAHGNAAIVGDQVKMTIQGSGHTEAFGAWHETVSAVLEAATLSGTWHALGVSTDSGAPRQFHSNGNIRLIACP</sequence>
<organism evidence="2 3">
    <name type="scientific">Nitrosomonas halophila</name>
    <dbReference type="NCBI Taxonomy" id="44576"/>
    <lineage>
        <taxon>Bacteria</taxon>
        <taxon>Pseudomonadati</taxon>
        <taxon>Pseudomonadota</taxon>
        <taxon>Betaproteobacteria</taxon>
        <taxon>Nitrosomonadales</taxon>
        <taxon>Nitrosomonadaceae</taxon>
        <taxon>Nitrosomonas</taxon>
    </lineage>
</organism>
<protein>
    <submittedName>
        <fullName evidence="2">Uncharacterized protein</fullName>
    </submittedName>
</protein>
<name>A0A1H3IUI8_9PROT</name>
<dbReference type="EMBL" id="FNOY01000028">
    <property type="protein sequence ID" value="SDY31362.1"/>
    <property type="molecule type" value="Genomic_DNA"/>
</dbReference>
<reference evidence="2 3" key="1">
    <citation type="submission" date="2016-10" db="EMBL/GenBank/DDBJ databases">
        <authorList>
            <person name="de Groot N.N."/>
        </authorList>
    </citation>
    <scope>NUCLEOTIDE SEQUENCE [LARGE SCALE GENOMIC DNA]</scope>
    <source>
        <strain evidence="2 3">Nm1</strain>
    </source>
</reference>
<dbReference type="RefSeq" id="WP_090414062.1">
    <property type="nucleotide sequence ID" value="NZ_FNOY01000028.1"/>
</dbReference>
<proteinExistence type="predicted"/>
<dbReference type="AlphaFoldDB" id="A0A1H3IUI8"/>
<evidence type="ECO:0000313" key="3">
    <source>
        <dbReference type="Proteomes" id="UP000198640"/>
    </source>
</evidence>
<keyword evidence="3" id="KW-1185">Reference proteome</keyword>
<gene>
    <name evidence="2" type="ORF">SAMN05421881_102840</name>
</gene>
<accession>A0A1H3IUI8</accession>